<dbReference type="EMBL" id="BONG01000026">
    <property type="protein sequence ID" value="GIF90842.1"/>
    <property type="molecule type" value="Genomic_DNA"/>
</dbReference>
<dbReference type="Proteomes" id="UP000619293">
    <property type="component" value="Unassembled WGS sequence"/>
</dbReference>
<protein>
    <recommendedName>
        <fullName evidence="3">Tetratricopeptide repeat protein</fullName>
    </recommendedName>
</protein>
<organism evidence="1 2">
    <name type="scientific">Catellatospora chokoriensis</name>
    <dbReference type="NCBI Taxonomy" id="310353"/>
    <lineage>
        <taxon>Bacteria</taxon>
        <taxon>Bacillati</taxon>
        <taxon>Actinomycetota</taxon>
        <taxon>Actinomycetes</taxon>
        <taxon>Micromonosporales</taxon>
        <taxon>Micromonosporaceae</taxon>
        <taxon>Catellatospora</taxon>
    </lineage>
</organism>
<keyword evidence="2" id="KW-1185">Reference proteome</keyword>
<gene>
    <name evidence="1" type="ORF">Cch02nite_42860</name>
</gene>
<evidence type="ECO:0008006" key="3">
    <source>
        <dbReference type="Google" id="ProtNLM"/>
    </source>
</evidence>
<comment type="caution">
    <text evidence="1">The sequence shown here is derived from an EMBL/GenBank/DDBJ whole genome shotgun (WGS) entry which is preliminary data.</text>
</comment>
<evidence type="ECO:0000313" key="2">
    <source>
        <dbReference type="Proteomes" id="UP000619293"/>
    </source>
</evidence>
<name>A0A8J3JTL0_9ACTN</name>
<evidence type="ECO:0000313" key="1">
    <source>
        <dbReference type="EMBL" id="GIF90842.1"/>
    </source>
</evidence>
<proteinExistence type="predicted"/>
<accession>A0A8J3JTL0</accession>
<dbReference type="InterPro" id="IPR011990">
    <property type="entry name" value="TPR-like_helical_dom_sf"/>
</dbReference>
<dbReference type="AlphaFoldDB" id="A0A8J3JTL0"/>
<sequence length="65" mass="7474">MGDFRAARERDERVYRFSRIVRGESHFNTLNTLGNIACDVRDAGDYERSVAMLRTVHESYVAVHG</sequence>
<reference evidence="1 2" key="1">
    <citation type="submission" date="2021-01" db="EMBL/GenBank/DDBJ databases">
        <title>Whole genome shotgun sequence of Catellatospora chokoriensis NBRC 107358.</title>
        <authorList>
            <person name="Komaki H."/>
            <person name="Tamura T."/>
        </authorList>
    </citation>
    <scope>NUCLEOTIDE SEQUENCE [LARGE SCALE GENOMIC DNA]</scope>
    <source>
        <strain evidence="1 2">NBRC 107358</strain>
    </source>
</reference>
<dbReference type="Gene3D" id="1.25.40.10">
    <property type="entry name" value="Tetratricopeptide repeat domain"/>
    <property type="match status" value="1"/>
</dbReference>
<dbReference type="Pfam" id="PF13424">
    <property type="entry name" value="TPR_12"/>
    <property type="match status" value="1"/>
</dbReference>